<gene>
    <name evidence="6" type="ORF">PAC_18984</name>
</gene>
<dbReference type="PANTHER" id="PTHR11706:SF30">
    <property type="entry name" value="TRANSPORTER SMF1_ESP1"/>
    <property type="match status" value="1"/>
</dbReference>
<dbReference type="Pfam" id="PF01566">
    <property type="entry name" value="Nramp"/>
    <property type="match status" value="3"/>
</dbReference>
<keyword evidence="2 5" id="KW-0812">Transmembrane</keyword>
<dbReference type="GO" id="GO:0005886">
    <property type="term" value="C:plasma membrane"/>
    <property type="evidence" value="ECO:0007669"/>
    <property type="project" value="TreeGrafter"/>
</dbReference>
<keyword evidence="3 5" id="KW-1133">Transmembrane helix</keyword>
<dbReference type="GO" id="GO:0005384">
    <property type="term" value="F:manganese ion transmembrane transporter activity"/>
    <property type="evidence" value="ECO:0007669"/>
    <property type="project" value="TreeGrafter"/>
</dbReference>
<evidence type="ECO:0000313" key="6">
    <source>
        <dbReference type="EMBL" id="CZR69083.1"/>
    </source>
</evidence>
<feature type="transmembrane region" description="Helical" evidence="5">
    <location>
        <begin position="382"/>
        <end position="407"/>
    </location>
</feature>
<proteinExistence type="predicted"/>
<feature type="transmembrane region" description="Helical" evidence="5">
    <location>
        <begin position="268"/>
        <end position="287"/>
    </location>
</feature>
<feature type="transmembrane region" description="Helical" evidence="5">
    <location>
        <begin position="428"/>
        <end position="446"/>
    </location>
</feature>
<keyword evidence="4 5" id="KW-0472">Membrane</keyword>
<dbReference type="EMBL" id="FJOG01000064">
    <property type="protein sequence ID" value="CZR69083.1"/>
    <property type="molecule type" value="Genomic_DNA"/>
</dbReference>
<evidence type="ECO:0000256" key="5">
    <source>
        <dbReference type="SAM" id="Phobius"/>
    </source>
</evidence>
<evidence type="ECO:0000256" key="2">
    <source>
        <dbReference type="ARBA" id="ARBA00022692"/>
    </source>
</evidence>
<feature type="transmembrane region" description="Helical" evidence="5">
    <location>
        <begin position="339"/>
        <end position="362"/>
    </location>
</feature>
<feature type="transmembrane region" description="Helical" evidence="5">
    <location>
        <begin position="530"/>
        <end position="553"/>
    </location>
</feature>
<evidence type="ECO:0000313" key="7">
    <source>
        <dbReference type="Proteomes" id="UP000184330"/>
    </source>
</evidence>
<dbReference type="NCBIfam" id="NF037982">
    <property type="entry name" value="Nramp_1"/>
    <property type="match status" value="1"/>
</dbReference>
<dbReference type="GO" id="GO:0015086">
    <property type="term" value="F:cadmium ion transmembrane transporter activity"/>
    <property type="evidence" value="ECO:0007669"/>
    <property type="project" value="TreeGrafter"/>
</dbReference>
<organism evidence="6 7">
    <name type="scientific">Phialocephala subalpina</name>
    <dbReference type="NCBI Taxonomy" id="576137"/>
    <lineage>
        <taxon>Eukaryota</taxon>
        <taxon>Fungi</taxon>
        <taxon>Dikarya</taxon>
        <taxon>Ascomycota</taxon>
        <taxon>Pezizomycotina</taxon>
        <taxon>Leotiomycetes</taxon>
        <taxon>Helotiales</taxon>
        <taxon>Mollisiaceae</taxon>
        <taxon>Phialocephala</taxon>
        <taxon>Phialocephala fortinii species complex</taxon>
    </lineage>
</organism>
<keyword evidence="7" id="KW-1185">Reference proteome</keyword>
<dbReference type="InterPro" id="IPR001046">
    <property type="entry name" value="NRAMP_fam"/>
</dbReference>
<evidence type="ECO:0000256" key="1">
    <source>
        <dbReference type="ARBA" id="ARBA00004141"/>
    </source>
</evidence>
<dbReference type="STRING" id="576137.A0A1L7XVL9"/>
<dbReference type="OrthoDB" id="409173at2759"/>
<feature type="transmembrane region" description="Helical" evidence="5">
    <location>
        <begin position="112"/>
        <end position="130"/>
    </location>
</feature>
<name>A0A1L7XVL9_9HELO</name>
<dbReference type="PANTHER" id="PTHR11706">
    <property type="entry name" value="SOLUTE CARRIER PROTEIN FAMILY 11 MEMBER"/>
    <property type="match status" value="1"/>
</dbReference>
<comment type="subcellular location">
    <subcellularLocation>
        <location evidence="1">Membrane</location>
        <topology evidence="1">Multi-pass membrane protein</topology>
    </subcellularLocation>
</comment>
<sequence>MVFASGVEVHQDGQSQPALATIMEKSAITTPEAVVEKSEKVQVNVDEIPDVEFEAPPSSPKTLRDRFSKENLKQIRSILLRFLHFTGPGTLISVAYVDPDNFQTALDAGAQFQYKLLCIMLLGVFMAIYLQALAAKLGSVTGLNLAQMNRAYLGPGTLISVAYVDPDNFQTALDAGAQFQYKLLCIMLLGVFMAIYLQALAAKLGSVTGLNLAQMNRAYLLRVFEAFVSIFIIGVFASFCIELSMITAPVGEVFGGYLPSKEVFTGSGPFQSCAILGGILMPHSLYLGSGLVQKRMQTFDASQGIVHEARPSSSKFAIQLYRPTLSAIKSCMSYSIAELCISLFVVTLFINSAILIVAASSLSSDAANADLPGVYRLFVSTIGQASGTLFACALLFSGVSAGIVCTMAGQLVCEGALDWRMRPFFRRLLTRSLSIIPAVIISASQGQQGLAAALNACNVVLSVALIFLTFPLIWYTSLNKYMRVNIDDTETPLGVVDGILNYDTERAFRSGSSFTEGTVSLANTWLTTTVAWLVWVIVAGFNVATLTFLGLGIGSED</sequence>
<accession>A0A1L7XVL9</accession>
<protein>
    <submittedName>
        <fullName evidence="6">Related to manganese transport protein</fullName>
    </submittedName>
</protein>
<dbReference type="AlphaFoldDB" id="A0A1L7XVL9"/>
<feature type="transmembrane region" description="Helical" evidence="5">
    <location>
        <begin position="223"/>
        <end position="248"/>
    </location>
</feature>
<feature type="transmembrane region" description="Helical" evidence="5">
    <location>
        <begin position="452"/>
        <end position="475"/>
    </location>
</feature>
<reference evidence="6 7" key="1">
    <citation type="submission" date="2016-03" db="EMBL/GenBank/DDBJ databases">
        <authorList>
            <person name="Ploux O."/>
        </authorList>
    </citation>
    <scope>NUCLEOTIDE SEQUENCE [LARGE SCALE GENOMIC DNA]</scope>
    <source>
        <strain evidence="6 7">UAMH 11012</strain>
    </source>
</reference>
<evidence type="ECO:0000256" key="3">
    <source>
        <dbReference type="ARBA" id="ARBA00022989"/>
    </source>
</evidence>
<dbReference type="Proteomes" id="UP000184330">
    <property type="component" value="Unassembled WGS sequence"/>
</dbReference>
<evidence type="ECO:0000256" key="4">
    <source>
        <dbReference type="ARBA" id="ARBA00023136"/>
    </source>
</evidence>
<feature type="transmembrane region" description="Helical" evidence="5">
    <location>
        <begin position="181"/>
        <end position="202"/>
    </location>
</feature>
<dbReference type="GO" id="GO:0030026">
    <property type="term" value="P:intracellular manganese ion homeostasis"/>
    <property type="evidence" value="ECO:0007669"/>
    <property type="project" value="TreeGrafter"/>
</dbReference>
<dbReference type="GO" id="GO:0034755">
    <property type="term" value="P:iron ion transmembrane transport"/>
    <property type="evidence" value="ECO:0007669"/>
    <property type="project" value="TreeGrafter"/>
</dbReference>
<dbReference type="PRINTS" id="PR00447">
    <property type="entry name" value="NATRESASSCMP"/>
</dbReference>